<proteinExistence type="predicted"/>
<dbReference type="PROSITE" id="PS50110">
    <property type="entry name" value="RESPONSE_REGULATORY"/>
    <property type="match status" value="1"/>
</dbReference>
<dbReference type="SUPFAM" id="SSF48452">
    <property type="entry name" value="TPR-like"/>
    <property type="match status" value="1"/>
</dbReference>
<dbReference type="PROSITE" id="PS50005">
    <property type="entry name" value="TPR"/>
    <property type="match status" value="1"/>
</dbReference>
<name>A0ABW1XHG2_9ALTE</name>
<evidence type="ECO:0000256" key="2">
    <source>
        <dbReference type="PROSITE-ProRule" id="PRU00339"/>
    </source>
</evidence>
<dbReference type="RefSeq" id="WP_131259815.1">
    <property type="nucleotide sequence ID" value="NZ_JBHSUS010000001.1"/>
</dbReference>
<dbReference type="PANTHER" id="PTHR43228">
    <property type="entry name" value="TWO-COMPONENT RESPONSE REGULATOR"/>
    <property type="match status" value="1"/>
</dbReference>
<dbReference type="InterPro" id="IPR019734">
    <property type="entry name" value="TPR_rpt"/>
</dbReference>
<dbReference type="InterPro" id="IPR011006">
    <property type="entry name" value="CheY-like_superfamily"/>
</dbReference>
<evidence type="ECO:0000313" key="4">
    <source>
        <dbReference type="EMBL" id="MFC6439666.1"/>
    </source>
</evidence>
<keyword evidence="2" id="KW-0802">TPR repeat</keyword>
<dbReference type="Pfam" id="PF00072">
    <property type="entry name" value="Response_reg"/>
    <property type="match status" value="1"/>
</dbReference>
<accession>A0ABW1XHG2</accession>
<dbReference type="CDD" id="cd17589">
    <property type="entry name" value="REC_TPR"/>
    <property type="match status" value="1"/>
</dbReference>
<organism evidence="4 5">
    <name type="scientific">Pseudobowmanella zhangzhouensis</name>
    <dbReference type="NCBI Taxonomy" id="1537679"/>
    <lineage>
        <taxon>Bacteria</taxon>
        <taxon>Pseudomonadati</taxon>
        <taxon>Pseudomonadota</taxon>
        <taxon>Gammaproteobacteria</taxon>
        <taxon>Alteromonadales</taxon>
        <taxon>Alteromonadaceae</taxon>
    </lineage>
</organism>
<feature type="domain" description="Response regulatory" evidence="3">
    <location>
        <begin position="10"/>
        <end position="129"/>
    </location>
</feature>
<sequence>MGKDFAKHINALIIDDQVLVQGYLKFSLQELGFERITYADQTDKAIEQIRTHEFDLILCSYDLKKEQEGLHLYQRLIEHRLLSPATAFVFISADTSAELVHSIVELQPDDFLVKPFTVKQLEKRLRKVLSHKRALRDIYKLIELDEYDKALAQTEAFLTEPAHAEHYPAALRLKGELLIHCERFEDARDFYQAILNIQNFAWAQLGLIEALLKLGQEDEAEKRLLRLALKPDAQLRAFDMLADIKIKQEDFDMALESTLLASEISPRNLQRHHKAMNLSRLTHDYATQFDVAKKIVRYARHSVHDEPEMYLNVARAGVDYAMASDDEQTTVLLAQSTDYLRRFRKQFPKVHMDDQINVISARILYLQNEKDKAKALIEQINDDALHTDSMDTLLDKAKAFHELGMFEKSLHVMNEIENRAQSQPEEGQIFLRYIQQEKSERESIRQTPKALNNSAVSFYQRGELDKALSAFRQAFRIMPKSPSIALNLLQTIVVKGKESAVTGNAREVMERCIYTIENSDLNDEQTERYNRIRGYLQELL</sequence>
<comment type="caution">
    <text evidence="4">The sequence shown here is derived from an EMBL/GenBank/DDBJ whole genome shotgun (WGS) entry which is preliminary data.</text>
</comment>
<dbReference type="InterPro" id="IPR001789">
    <property type="entry name" value="Sig_transdc_resp-reg_receiver"/>
</dbReference>
<dbReference type="InterPro" id="IPR011990">
    <property type="entry name" value="TPR-like_helical_dom_sf"/>
</dbReference>
<dbReference type="Proteomes" id="UP001596364">
    <property type="component" value="Unassembled WGS sequence"/>
</dbReference>
<dbReference type="SUPFAM" id="SSF52172">
    <property type="entry name" value="CheY-like"/>
    <property type="match status" value="1"/>
</dbReference>
<keyword evidence="5" id="KW-1185">Reference proteome</keyword>
<dbReference type="PANTHER" id="PTHR43228:SF1">
    <property type="entry name" value="TWO-COMPONENT RESPONSE REGULATOR ARR22"/>
    <property type="match status" value="1"/>
</dbReference>
<feature type="repeat" description="TPR" evidence="2">
    <location>
        <begin position="448"/>
        <end position="481"/>
    </location>
</feature>
<dbReference type="SMART" id="SM00028">
    <property type="entry name" value="TPR"/>
    <property type="match status" value="3"/>
</dbReference>
<dbReference type="Gene3D" id="3.40.50.2300">
    <property type="match status" value="1"/>
</dbReference>
<gene>
    <name evidence="4" type="ORF">ACFP85_05805</name>
</gene>
<dbReference type="SMART" id="SM00448">
    <property type="entry name" value="REC"/>
    <property type="match status" value="1"/>
</dbReference>
<evidence type="ECO:0000256" key="1">
    <source>
        <dbReference type="PROSITE-ProRule" id="PRU00169"/>
    </source>
</evidence>
<comment type="caution">
    <text evidence="1">Lacks conserved residue(s) required for the propagation of feature annotation.</text>
</comment>
<reference evidence="5" key="1">
    <citation type="journal article" date="2019" name="Int. J. Syst. Evol. Microbiol.">
        <title>The Global Catalogue of Microorganisms (GCM) 10K type strain sequencing project: providing services to taxonomists for standard genome sequencing and annotation.</title>
        <authorList>
            <consortium name="The Broad Institute Genomics Platform"/>
            <consortium name="The Broad Institute Genome Sequencing Center for Infectious Disease"/>
            <person name="Wu L."/>
            <person name="Ma J."/>
        </authorList>
    </citation>
    <scope>NUCLEOTIDE SEQUENCE [LARGE SCALE GENOMIC DNA]</scope>
    <source>
        <strain evidence="5">CGMCC 1.16031</strain>
    </source>
</reference>
<dbReference type="Gene3D" id="1.25.40.10">
    <property type="entry name" value="Tetratricopeptide repeat domain"/>
    <property type="match status" value="2"/>
</dbReference>
<evidence type="ECO:0000313" key="5">
    <source>
        <dbReference type="Proteomes" id="UP001596364"/>
    </source>
</evidence>
<evidence type="ECO:0000259" key="3">
    <source>
        <dbReference type="PROSITE" id="PS50110"/>
    </source>
</evidence>
<dbReference type="EMBL" id="JBHSUS010000001">
    <property type="protein sequence ID" value="MFC6439666.1"/>
    <property type="molecule type" value="Genomic_DNA"/>
</dbReference>
<protein>
    <submittedName>
        <fullName evidence="4">Response regulator</fullName>
    </submittedName>
</protein>
<dbReference type="InterPro" id="IPR052048">
    <property type="entry name" value="ST_Response_Regulator"/>
</dbReference>